<evidence type="ECO:0008006" key="5">
    <source>
        <dbReference type="Google" id="ProtNLM"/>
    </source>
</evidence>
<gene>
    <name evidence="3" type="ORF">GP486_002219</name>
</gene>
<keyword evidence="4" id="KW-1185">Reference proteome</keyword>
<dbReference type="EMBL" id="JAGHQM010000235">
    <property type="protein sequence ID" value="KAH0563217.1"/>
    <property type="molecule type" value="Genomic_DNA"/>
</dbReference>
<dbReference type="Proteomes" id="UP000750711">
    <property type="component" value="Unassembled WGS sequence"/>
</dbReference>
<evidence type="ECO:0000313" key="4">
    <source>
        <dbReference type="Proteomes" id="UP000750711"/>
    </source>
</evidence>
<dbReference type="AlphaFoldDB" id="A0A9P8LF76"/>
<accession>A0A9P8LF76</accession>
<evidence type="ECO:0000256" key="1">
    <source>
        <dbReference type="ARBA" id="ARBA00005375"/>
    </source>
</evidence>
<dbReference type="PANTHER" id="PTHR11567:SF142">
    <property type="entry name" value="PHOSPHOGLYCERATE MUTASE-LIKE PROTEIN"/>
    <property type="match status" value="1"/>
</dbReference>
<dbReference type="InterPro" id="IPR029033">
    <property type="entry name" value="His_PPase_superfam"/>
</dbReference>
<dbReference type="InterPro" id="IPR000560">
    <property type="entry name" value="His_Pase_clade-2"/>
</dbReference>
<dbReference type="Gene3D" id="3.40.50.1240">
    <property type="entry name" value="Phosphoglycerate mutase-like"/>
    <property type="match status" value="1"/>
</dbReference>
<dbReference type="GO" id="GO:0016791">
    <property type="term" value="F:phosphatase activity"/>
    <property type="evidence" value="ECO:0007669"/>
    <property type="project" value="TreeGrafter"/>
</dbReference>
<proteinExistence type="inferred from homology"/>
<keyword evidence="2" id="KW-0472">Membrane</keyword>
<organism evidence="3 4">
    <name type="scientific">Trichoglossum hirsutum</name>
    <dbReference type="NCBI Taxonomy" id="265104"/>
    <lineage>
        <taxon>Eukaryota</taxon>
        <taxon>Fungi</taxon>
        <taxon>Dikarya</taxon>
        <taxon>Ascomycota</taxon>
        <taxon>Pezizomycotina</taxon>
        <taxon>Geoglossomycetes</taxon>
        <taxon>Geoglossales</taxon>
        <taxon>Geoglossaceae</taxon>
        <taxon>Trichoglossum</taxon>
    </lineage>
</organism>
<protein>
    <recommendedName>
        <fullName evidence="5">Histidine acid phosphatase</fullName>
    </recommendedName>
</protein>
<dbReference type="Pfam" id="PF00328">
    <property type="entry name" value="His_Phos_2"/>
    <property type="match status" value="1"/>
</dbReference>
<comment type="similarity">
    <text evidence="1">Belongs to the histidine acid phosphatase family.</text>
</comment>
<keyword evidence="2" id="KW-0812">Transmembrane</keyword>
<dbReference type="SUPFAM" id="SSF53254">
    <property type="entry name" value="Phosphoglycerate mutase-like"/>
    <property type="match status" value="1"/>
</dbReference>
<feature type="transmembrane region" description="Helical" evidence="2">
    <location>
        <begin position="411"/>
        <end position="435"/>
    </location>
</feature>
<reference evidence="3" key="1">
    <citation type="submission" date="2021-03" db="EMBL/GenBank/DDBJ databases">
        <title>Comparative genomics and phylogenomic investigation of the class Geoglossomycetes provide insights into ecological specialization and systematics.</title>
        <authorList>
            <person name="Melie T."/>
            <person name="Pirro S."/>
            <person name="Miller A.N."/>
            <person name="Quandt A."/>
        </authorList>
    </citation>
    <scope>NUCLEOTIDE SEQUENCE</scope>
    <source>
        <strain evidence="3">CAQ_001_2017</strain>
    </source>
</reference>
<comment type="caution">
    <text evidence="3">The sequence shown here is derived from an EMBL/GenBank/DDBJ whole genome shotgun (WGS) entry which is preliminary data.</text>
</comment>
<dbReference type="PANTHER" id="PTHR11567">
    <property type="entry name" value="ACID PHOSPHATASE-RELATED"/>
    <property type="match status" value="1"/>
</dbReference>
<keyword evidence="2" id="KW-1133">Transmembrane helix</keyword>
<evidence type="ECO:0000256" key="2">
    <source>
        <dbReference type="SAM" id="Phobius"/>
    </source>
</evidence>
<sequence length="458" mass="50069">MAIVSYPYLPSQHDHWLANLPPPKHSIGTSKHYWNYHITSLGLTQNFLTGSYYHDRYLFSNSTQRILGISSTYSPSLVPSRAPDQQILINTATAFLQGLYPPSADAETISNGSSIRNPLGGYQYVSVHADEASDEDMVWLKGTDQCPAYTAAAAEYSKSAEFAELLESTRRFYGGFKEALKGVWDYTNPATNLTYANAYDIFDLLNVASIHNASTANLTTPTQLAQLRTLADGHEFALTYNSSNPARSIGGKTFIAMVLSQLNNTVATQGQQGKFSLMAGSYNTFQAFFALANLTAAKEDFFGLPGYASTMAFELFTEKNTSTFPSNVADLNVRFLFRNGTEQGPLMAYPLFGGQSLSMSWADFKAEMSKRSISTVEEWCKECKSTVDFCAKFQAQPHTNAVVEKKGVSNVVAGVAGAMVMLGIVLVLGVVFLLVRRAVVGKKRRVTVARDKEGSLGS</sequence>
<evidence type="ECO:0000313" key="3">
    <source>
        <dbReference type="EMBL" id="KAH0563217.1"/>
    </source>
</evidence>
<name>A0A9P8LF76_9PEZI</name>
<dbReference type="InterPro" id="IPR050645">
    <property type="entry name" value="Histidine_acid_phosphatase"/>
</dbReference>